<dbReference type="SFLD" id="SFLDS00003">
    <property type="entry name" value="Haloacid_Dehalogenase"/>
    <property type="match status" value="1"/>
</dbReference>
<dbReference type="SUPFAM" id="SSF56112">
    <property type="entry name" value="Protein kinase-like (PK-like)"/>
    <property type="match status" value="1"/>
</dbReference>
<dbReference type="InterPro" id="IPR006439">
    <property type="entry name" value="HAD-SF_hydro_IA"/>
</dbReference>
<dbReference type="STRING" id="27835.A0A0N4YEY0"/>
<dbReference type="SUPFAM" id="SSF56784">
    <property type="entry name" value="HAD-like"/>
    <property type="match status" value="1"/>
</dbReference>
<feature type="domain" description="Aminoglycoside phosphotransferase" evidence="1">
    <location>
        <begin position="220"/>
        <end position="342"/>
    </location>
</feature>
<dbReference type="InterPro" id="IPR052898">
    <property type="entry name" value="ACAD10-like"/>
</dbReference>
<protein>
    <submittedName>
        <fullName evidence="4">Acyl-CoA dehydrogenase family member 10 (inferred by orthology to a human protein)</fullName>
    </submittedName>
</protein>
<reference evidence="4" key="1">
    <citation type="submission" date="2017-02" db="UniProtKB">
        <authorList>
            <consortium name="WormBaseParasite"/>
        </authorList>
    </citation>
    <scope>IDENTIFICATION</scope>
</reference>
<proteinExistence type="predicted"/>
<dbReference type="InterPro" id="IPR011009">
    <property type="entry name" value="Kinase-like_dom_sf"/>
</dbReference>
<dbReference type="Gene3D" id="3.30.200.20">
    <property type="entry name" value="Phosphorylase Kinase, domain 1"/>
    <property type="match status" value="1"/>
</dbReference>
<dbReference type="InterPro" id="IPR023214">
    <property type="entry name" value="HAD_sf"/>
</dbReference>
<accession>A0A0N4YEY0</accession>
<dbReference type="Proteomes" id="UP000271162">
    <property type="component" value="Unassembled WGS sequence"/>
</dbReference>
<gene>
    <name evidence="2" type="ORF">NBR_LOCUS15285</name>
</gene>
<dbReference type="SFLD" id="SFLDG01129">
    <property type="entry name" value="C1.5:_HAD__Beta-PGM__Phosphata"/>
    <property type="match status" value="1"/>
</dbReference>
<evidence type="ECO:0000313" key="3">
    <source>
        <dbReference type="Proteomes" id="UP000271162"/>
    </source>
</evidence>
<dbReference type="InterPro" id="IPR002575">
    <property type="entry name" value="Aminoglycoside_PTrfase"/>
</dbReference>
<dbReference type="Gene3D" id="3.40.50.1000">
    <property type="entry name" value="HAD superfamily/HAD-like"/>
    <property type="match status" value="2"/>
</dbReference>
<dbReference type="PANTHER" id="PTHR47829">
    <property type="entry name" value="HYDROLASE, PUTATIVE (AFU_ORTHOLOGUE AFUA_1G12880)-RELATED"/>
    <property type="match status" value="1"/>
</dbReference>
<dbReference type="OMA" id="IARAPMS"/>
<keyword evidence="3" id="KW-1185">Reference proteome</keyword>
<reference evidence="2 3" key="2">
    <citation type="submission" date="2018-11" db="EMBL/GenBank/DDBJ databases">
        <authorList>
            <consortium name="Pathogen Informatics"/>
        </authorList>
    </citation>
    <scope>NUCLEOTIDE SEQUENCE [LARGE SCALE GENOMIC DNA]</scope>
</reference>
<dbReference type="Pfam" id="PF00702">
    <property type="entry name" value="Hydrolase"/>
    <property type="match status" value="1"/>
</dbReference>
<dbReference type="PANTHER" id="PTHR47829:SF3">
    <property type="entry name" value="AMINOGLYCOSIDE PHOSPHOTRANSFERASE DOMAIN-CONTAINING PROTEIN"/>
    <property type="match status" value="1"/>
</dbReference>
<dbReference type="CDD" id="cd05154">
    <property type="entry name" value="ACAD10_11_N-like"/>
    <property type="match status" value="1"/>
</dbReference>
<dbReference type="NCBIfam" id="TIGR01509">
    <property type="entry name" value="HAD-SF-IA-v3"/>
    <property type="match status" value="1"/>
</dbReference>
<dbReference type="Pfam" id="PF01636">
    <property type="entry name" value="APH"/>
    <property type="match status" value="1"/>
</dbReference>
<dbReference type="EMBL" id="UYSL01021671">
    <property type="protein sequence ID" value="VDL78879.1"/>
    <property type="molecule type" value="Genomic_DNA"/>
</dbReference>
<organism evidence="4">
    <name type="scientific">Nippostrongylus brasiliensis</name>
    <name type="common">Rat hookworm</name>
    <dbReference type="NCBI Taxonomy" id="27835"/>
    <lineage>
        <taxon>Eukaryota</taxon>
        <taxon>Metazoa</taxon>
        <taxon>Ecdysozoa</taxon>
        <taxon>Nematoda</taxon>
        <taxon>Chromadorea</taxon>
        <taxon>Rhabditida</taxon>
        <taxon>Rhabditina</taxon>
        <taxon>Rhabditomorpha</taxon>
        <taxon>Strongyloidea</taxon>
        <taxon>Heligmosomidae</taxon>
        <taxon>Nippostrongylus</taxon>
    </lineage>
</organism>
<name>A0A0N4YEY0_NIPBR</name>
<dbReference type="AlphaFoldDB" id="A0A0N4YEY0"/>
<dbReference type="WBParaSite" id="NBR_0001528401-mRNA-1">
    <property type="protein sequence ID" value="NBR_0001528401-mRNA-1"/>
    <property type="gene ID" value="NBR_0001528401"/>
</dbReference>
<evidence type="ECO:0000313" key="4">
    <source>
        <dbReference type="WBParaSite" id="NBR_0001528401-mRNA-1"/>
    </source>
</evidence>
<evidence type="ECO:0000313" key="2">
    <source>
        <dbReference type="EMBL" id="VDL78879.1"/>
    </source>
</evidence>
<dbReference type="InterPro" id="IPR036412">
    <property type="entry name" value="HAD-like_sf"/>
</dbReference>
<sequence>MKPKAVVFDMGGVLIPGPTEFWKSCLKQYDVDLESVLSLIARAPMSEHFKALECGEITGEDFDSLFTHFYKKEELRAAGCRVACLTNIFYADRARRVQTLPDDFEKHFDVVVESCRVGLRKPDLAIYRLVCDKLKVTPKECVFLDDLGPNVKTAKEMGFTTIKVDSIPKAVAELRETVKELFEHPPGTRDCLPREMLPEDRLRGFLQEALNLKDSNPFIVRRFGHGQSNPTYYIRVGSTEVVLRKKPSGKLLPKAHQVDREYRVLKALQGHVPVPKVLLFNETVLDTPFYLMEYTRGRIFLNPTLDELKPHERREVYSEAIRILSRIHAVDFDRVGLGDYGRKG</sequence>
<dbReference type="NCBIfam" id="TIGR02247">
    <property type="entry name" value="HAD-1A3-hyp"/>
    <property type="match status" value="1"/>
</dbReference>
<dbReference type="InterPro" id="IPR011945">
    <property type="entry name" value="HAD-SF_ppase_IA/epoxid_hydro_N"/>
</dbReference>
<dbReference type="InterPro" id="IPR041726">
    <property type="entry name" value="ACAD10_11_N"/>
</dbReference>
<dbReference type="CDD" id="cd02603">
    <property type="entry name" value="HAD_sEH-N_like"/>
    <property type="match status" value="1"/>
</dbReference>
<evidence type="ECO:0000259" key="1">
    <source>
        <dbReference type="Pfam" id="PF01636"/>
    </source>
</evidence>
<dbReference type="Gene3D" id="3.90.1200.10">
    <property type="match status" value="1"/>
</dbReference>